<dbReference type="Proteomes" id="UP000604046">
    <property type="component" value="Unassembled WGS sequence"/>
</dbReference>
<proteinExistence type="predicted"/>
<name>A0A812UJN6_9DINO</name>
<accession>A0A812UJN6</accession>
<evidence type="ECO:0000313" key="2">
    <source>
        <dbReference type="EMBL" id="CAE7581618.1"/>
    </source>
</evidence>
<evidence type="ECO:0000256" key="1">
    <source>
        <dbReference type="SAM" id="MobiDB-lite"/>
    </source>
</evidence>
<comment type="caution">
    <text evidence="2">The sequence shown here is derived from an EMBL/GenBank/DDBJ whole genome shotgun (WGS) entry which is preliminary data.</text>
</comment>
<protein>
    <submittedName>
        <fullName evidence="2">Uncharacterized protein</fullName>
    </submittedName>
</protein>
<evidence type="ECO:0000313" key="3">
    <source>
        <dbReference type="Proteomes" id="UP000604046"/>
    </source>
</evidence>
<feature type="region of interest" description="Disordered" evidence="1">
    <location>
        <begin position="93"/>
        <end position="124"/>
    </location>
</feature>
<dbReference type="AlphaFoldDB" id="A0A812UJN6"/>
<gene>
    <name evidence="2" type="ORF">SNAT2548_LOCUS33179</name>
</gene>
<reference evidence="2" key="1">
    <citation type="submission" date="2021-02" db="EMBL/GenBank/DDBJ databases">
        <authorList>
            <person name="Dougan E. K."/>
            <person name="Rhodes N."/>
            <person name="Thang M."/>
            <person name="Chan C."/>
        </authorList>
    </citation>
    <scope>NUCLEOTIDE SEQUENCE</scope>
</reference>
<sequence>MKGAEAFCRTVRWRRRAKSILTAAVADIMEITGLRDDCFDLREHIRGIKCGHKFRVDHLIKAARVACDMCDKQAGSGDDSQTSIHHFFKVSGSEAPETEPVMDDSKRPSPLPTLSCRISSPAVQGGPPCRHMRWHSASLWMTGSFVTSLLKFGLQLIAKKRKFEWHSKDLGASAASFHDSARCLDGSGRQSHEPVTLDCEGRLRQSMPSPVEQPCFPSQTTAENLLPMMVLMFNMVQAMQPSSSARGASVDIARPRPHGAEPCRQGDAMTETLGDCAARWKRLLLPDAFGRMPNLEAIIGLAASHPKPPQRALYSHPGEVKRLLAQDGASTIGVLFKPDNMSGSVAVYLKSGKVIIQGNSRQSKMMIEKMVQPWTQMWPLGGVAARRAGAAFSNLPTPEMARAMAANLPGAG</sequence>
<dbReference type="EMBL" id="CAJNDS010002745">
    <property type="protein sequence ID" value="CAE7581618.1"/>
    <property type="molecule type" value="Genomic_DNA"/>
</dbReference>
<keyword evidence="3" id="KW-1185">Reference proteome</keyword>
<organism evidence="2 3">
    <name type="scientific">Symbiodinium natans</name>
    <dbReference type="NCBI Taxonomy" id="878477"/>
    <lineage>
        <taxon>Eukaryota</taxon>
        <taxon>Sar</taxon>
        <taxon>Alveolata</taxon>
        <taxon>Dinophyceae</taxon>
        <taxon>Suessiales</taxon>
        <taxon>Symbiodiniaceae</taxon>
        <taxon>Symbiodinium</taxon>
    </lineage>
</organism>